<keyword evidence="6" id="KW-1185">Reference proteome</keyword>
<sequence length="204" mass="21818">MKRLLYVFATALLSIGLLAACSSNKESDNGTNDSSKSNQEADEKANGTGVAKGDTSAGDFGDQPDLKLGDTGQIETTLGKYAITVEGIKQVADIDGKGPQSDHLFIADITIKNIGDTTIEAQDVVDDLEFADEKETSGFPDESKFFGMEEIKGELQPGETISGKAVYDSYGNDTYYMYIKTGLVASGAVKNQVIWTISEEEITS</sequence>
<proteinExistence type="predicted"/>
<evidence type="ECO:0000256" key="3">
    <source>
        <dbReference type="SAM" id="SignalP"/>
    </source>
</evidence>
<dbReference type="PROSITE" id="PS51257">
    <property type="entry name" value="PROKAR_LIPOPROTEIN"/>
    <property type="match status" value="1"/>
</dbReference>
<feature type="chain" id="PRO_5038338772" description="DUF4352 domain-containing protein" evidence="3">
    <location>
        <begin position="20"/>
        <end position="204"/>
    </location>
</feature>
<gene>
    <name evidence="5" type="ORF">DCC39_13255</name>
</gene>
<dbReference type="InterPro" id="IPR029051">
    <property type="entry name" value="DUF4352"/>
</dbReference>
<dbReference type="EMBL" id="QCZG01000030">
    <property type="protein sequence ID" value="PWA09233.1"/>
    <property type="molecule type" value="Genomic_DNA"/>
</dbReference>
<protein>
    <recommendedName>
        <fullName evidence="4">DUF4352 domain-containing protein</fullName>
    </recommendedName>
</protein>
<dbReference type="Gene3D" id="2.60.40.1240">
    <property type="match status" value="1"/>
</dbReference>
<dbReference type="RefSeq" id="WP_116555389.1">
    <property type="nucleotide sequence ID" value="NZ_QCZG01000030.1"/>
</dbReference>
<dbReference type="Proteomes" id="UP000245998">
    <property type="component" value="Unassembled WGS sequence"/>
</dbReference>
<organism evidence="5 6">
    <name type="scientific">Pueribacillus theae</name>
    <dbReference type="NCBI Taxonomy" id="2171751"/>
    <lineage>
        <taxon>Bacteria</taxon>
        <taxon>Bacillati</taxon>
        <taxon>Bacillota</taxon>
        <taxon>Bacilli</taxon>
        <taxon>Bacillales</taxon>
        <taxon>Bacillaceae</taxon>
        <taxon>Pueribacillus</taxon>
    </lineage>
</organism>
<feature type="signal peptide" evidence="3">
    <location>
        <begin position="1"/>
        <end position="19"/>
    </location>
</feature>
<dbReference type="AlphaFoldDB" id="A0A2U1JWM5"/>
<evidence type="ECO:0000256" key="1">
    <source>
        <dbReference type="ARBA" id="ARBA00022729"/>
    </source>
</evidence>
<feature type="compositionally biased region" description="Polar residues" evidence="2">
    <location>
        <begin position="24"/>
        <end position="38"/>
    </location>
</feature>
<evidence type="ECO:0000259" key="4">
    <source>
        <dbReference type="Pfam" id="PF11611"/>
    </source>
</evidence>
<accession>A0A2U1JWM5</accession>
<name>A0A2U1JWM5_9BACI</name>
<evidence type="ECO:0000256" key="2">
    <source>
        <dbReference type="SAM" id="MobiDB-lite"/>
    </source>
</evidence>
<dbReference type="OrthoDB" id="2868054at2"/>
<evidence type="ECO:0000313" key="5">
    <source>
        <dbReference type="EMBL" id="PWA09233.1"/>
    </source>
</evidence>
<keyword evidence="1 3" id="KW-0732">Signal</keyword>
<reference evidence="5 6" key="1">
    <citation type="submission" date="2018-04" db="EMBL/GenBank/DDBJ databases">
        <title>Camelliibacillus theae gen. nov., sp. nov., isolated from Pu'er tea.</title>
        <authorList>
            <person name="Niu L."/>
        </authorList>
    </citation>
    <scope>NUCLEOTIDE SEQUENCE [LARGE SCALE GENOMIC DNA]</scope>
    <source>
        <strain evidence="5 6">T8</strain>
    </source>
</reference>
<evidence type="ECO:0000313" key="6">
    <source>
        <dbReference type="Proteomes" id="UP000245998"/>
    </source>
</evidence>
<dbReference type="Pfam" id="PF11611">
    <property type="entry name" value="DUF4352"/>
    <property type="match status" value="1"/>
</dbReference>
<feature type="region of interest" description="Disordered" evidence="2">
    <location>
        <begin position="24"/>
        <end position="68"/>
    </location>
</feature>
<comment type="caution">
    <text evidence="5">The sequence shown here is derived from an EMBL/GenBank/DDBJ whole genome shotgun (WGS) entry which is preliminary data.</text>
</comment>
<feature type="domain" description="DUF4352" evidence="4">
    <location>
        <begin position="76"/>
        <end position="185"/>
    </location>
</feature>
<dbReference type="InterPro" id="IPR029050">
    <property type="entry name" value="Immunoprotect_excell_Ig-like"/>
</dbReference>